<dbReference type="CDD" id="cd17369">
    <property type="entry name" value="MFS_ShiA_like"/>
    <property type="match status" value="1"/>
</dbReference>
<evidence type="ECO:0000256" key="1">
    <source>
        <dbReference type="ARBA" id="ARBA00004651"/>
    </source>
</evidence>
<evidence type="ECO:0000259" key="8">
    <source>
        <dbReference type="PROSITE" id="PS50850"/>
    </source>
</evidence>
<evidence type="ECO:0000256" key="2">
    <source>
        <dbReference type="ARBA" id="ARBA00022448"/>
    </source>
</evidence>
<organism evidence="9 10">
    <name type="scientific">Cupriavidus pinatubonensis</name>
    <dbReference type="NCBI Taxonomy" id="248026"/>
    <lineage>
        <taxon>Bacteria</taxon>
        <taxon>Pseudomonadati</taxon>
        <taxon>Pseudomonadota</taxon>
        <taxon>Betaproteobacteria</taxon>
        <taxon>Burkholderiales</taxon>
        <taxon>Burkholderiaceae</taxon>
        <taxon>Cupriavidus</taxon>
    </lineage>
</organism>
<feature type="domain" description="Major facilitator superfamily (MFS) profile" evidence="8">
    <location>
        <begin position="26"/>
        <end position="435"/>
    </location>
</feature>
<evidence type="ECO:0000313" key="10">
    <source>
        <dbReference type="Proteomes" id="UP000701702"/>
    </source>
</evidence>
<proteinExistence type="predicted"/>
<dbReference type="InterPro" id="IPR036259">
    <property type="entry name" value="MFS_trans_sf"/>
</dbReference>
<feature type="transmembrane region" description="Helical" evidence="7">
    <location>
        <begin position="164"/>
        <end position="190"/>
    </location>
</feature>
<evidence type="ECO:0000256" key="3">
    <source>
        <dbReference type="ARBA" id="ARBA00022475"/>
    </source>
</evidence>
<reference evidence="9 10" key="1">
    <citation type="submission" date="2021-08" db="EMBL/GenBank/DDBJ databases">
        <authorList>
            <person name="Peeters C."/>
        </authorList>
    </citation>
    <scope>NUCLEOTIDE SEQUENCE [LARGE SCALE GENOMIC DNA]</scope>
    <source>
        <strain evidence="9 10">LMG 23994</strain>
    </source>
</reference>
<evidence type="ECO:0000256" key="7">
    <source>
        <dbReference type="SAM" id="Phobius"/>
    </source>
</evidence>
<protein>
    <submittedName>
        <fullName evidence="9">Fosfomycin resistance protein AbaF</fullName>
    </submittedName>
</protein>
<feature type="transmembrane region" description="Helical" evidence="7">
    <location>
        <begin position="123"/>
        <end position="143"/>
    </location>
</feature>
<keyword evidence="2" id="KW-0813">Transport</keyword>
<name>A0ABN7ZDL1_9BURK</name>
<gene>
    <name evidence="9" type="primary">abaF_1</name>
    <name evidence="9" type="ORF">LMG23994_05132</name>
</gene>
<evidence type="ECO:0000313" key="9">
    <source>
        <dbReference type="EMBL" id="CAG9183378.1"/>
    </source>
</evidence>
<comment type="caution">
    <text evidence="9">The sequence shown here is derived from an EMBL/GenBank/DDBJ whole genome shotgun (WGS) entry which is preliminary data.</text>
</comment>
<sequence length="446" mass="48369">MNHTSVAVGTPPTVEDRTTVGAVSKVAFASMVGTTIEFYDYFIYGAAAALVFPKLFFSNMDPVLATVVSFATLGVAFVTRPIGAVIFGHFGDTIGRKAMLLASLLLMGLATVAIGLLPTYEQIGIAAPLLLVALRLIQGLAVGGEWGGATTMIVEYAPPHRRGFYGTFVQLGNAFGVLLSTGAFALVAMLPEDLFFAWGWRVPFVASLLLLSIGVFIRMRIEEPPAFKRMKEQRKEHSLPLGVVLKKYPKQVFIAAGLRVSETVIGYIAITYVLQYTTTHLGMSREHSLTGLMFAAALAVLTFPLWGMLSDRIGRRAVFLIGALSACAFAFPLFWLLDTRNIIALYLVIAVCYSGLVGAMYGLEPAYLSELFPTDIRYTGVSLGSQLTGIIGGMTPAIATLLLAWADGRTWPISLFIIICSIVTIWCTFLAGETKHRDLNQMDGWH</sequence>
<comment type="subcellular location">
    <subcellularLocation>
        <location evidence="1">Cell membrane</location>
        <topology evidence="1">Multi-pass membrane protein</topology>
    </subcellularLocation>
</comment>
<keyword evidence="4 7" id="KW-0812">Transmembrane</keyword>
<feature type="transmembrane region" description="Helical" evidence="7">
    <location>
        <begin position="383"/>
        <end position="405"/>
    </location>
</feature>
<dbReference type="PANTHER" id="PTHR43045">
    <property type="entry name" value="SHIKIMATE TRANSPORTER"/>
    <property type="match status" value="1"/>
</dbReference>
<dbReference type="SUPFAM" id="SSF103473">
    <property type="entry name" value="MFS general substrate transporter"/>
    <property type="match status" value="1"/>
</dbReference>
<feature type="transmembrane region" description="Helical" evidence="7">
    <location>
        <begin position="287"/>
        <end position="306"/>
    </location>
</feature>
<evidence type="ECO:0000256" key="4">
    <source>
        <dbReference type="ARBA" id="ARBA00022692"/>
    </source>
</evidence>
<feature type="transmembrane region" description="Helical" evidence="7">
    <location>
        <begin position="252"/>
        <end position="275"/>
    </location>
</feature>
<keyword evidence="3" id="KW-1003">Cell membrane</keyword>
<feature type="transmembrane region" description="Helical" evidence="7">
    <location>
        <begin position="318"/>
        <end position="337"/>
    </location>
</feature>
<feature type="transmembrane region" description="Helical" evidence="7">
    <location>
        <begin position="99"/>
        <end position="117"/>
    </location>
</feature>
<evidence type="ECO:0000256" key="5">
    <source>
        <dbReference type="ARBA" id="ARBA00022989"/>
    </source>
</evidence>
<accession>A0ABN7ZDL1</accession>
<evidence type="ECO:0000256" key="6">
    <source>
        <dbReference type="ARBA" id="ARBA00023136"/>
    </source>
</evidence>
<dbReference type="Proteomes" id="UP000701702">
    <property type="component" value="Unassembled WGS sequence"/>
</dbReference>
<dbReference type="RefSeq" id="WP_224007588.1">
    <property type="nucleotide sequence ID" value="NZ_CAJZAF010000034.1"/>
</dbReference>
<keyword evidence="10" id="KW-1185">Reference proteome</keyword>
<feature type="transmembrane region" description="Helical" evidence="7">
    <location>
        <begin position="202"/>
        <end position="221"/>
    </location>
</feature>
<dbReference type="Gene3D" id="1.20.1250.20">
    <property type="entry name" value="MFS general substrate transporter like domains"/>
    <property type="match status" value="2"/>
</dbReference>
<keyword evidence="6 7" id="KW-0472">Membrane</keyword>
<feature type="transmembrane region" description="Helical" evidence="7">
    <location>
        <begin position="343"/>
        <end position="363"/>
    </location>
</feature>
<feature type="transmembrane region" description="Helical" evidence="7">
    <location>
        <begin position="63"/>
        <end position="87"/>
    </location>
</feature>
<dbReference type="PROSITE" id="PS50850">
    <property type="entry name" value="MFS"/>
    <property type="match status" value="1"/>
</dbReference>
<dbReference type="InterPro" id="IPR020846">
    <property type="entry name" value="MFS_dom"/>
</dbReference>
<dbReference type="Pfam" id="PF07690">
    <property type="entry name" value="MFS_1"/>
    <property type="match status" value="1"/>
</dbReference>
<dbReference type="EMBL" id="CAJZAF010000034">
    <property type="protein sequence ID" value="CAG9183378.1"/>
    <property type="molecule type" value="Genomic_DNA"/>
</dbReference>
<dbReference type="PANTHER" id="PTHR43045:SF1">
    <property type="entry name" value="SHIKIMATE TRANSPORTER"/>
    <property type="match status" value="1"/>
</dbReference>
<feature type="transmembrane region" description="Helical" evidence="7">
    <location>
        <begin position="411"/>
        <end position="432"/>
    </location>
</feature>
<keyword evidence="5 7" id="KW-1133">Transmembrane helix</keyword>
<dbReference type="InterPro" id="IPR011701">
    <property type="entry name" value="MFS"/>
</dbReference>